<reference evidence="19 20" key="1">
    <citation type="journal article" date="2019" name="Int. J. Syst. Evol. Microbiol.">
        <title>The Global Catalogue of Microorganisms (GCM) 10K type strain sequencing project: providing services to taxonomists for standard genome sequencing and annotation.</title>
        <authorList>
            <consortium name="The Broad Institute Genomics Platform"/>
            <consortium name="The Broad Institute Genome Sequencing Center for Infectious Disease"/>
            <person name="Wu L."/>
            <person name="Ma J."/>
        </authorList>
    </citation>
    <scope>NUCLEOTIDE SEQUENCE [LARGE SCALE GENOMIC DNA]</scope>
    <source>
        <strain evidence="19 20">JCM 15896</strain>
    </source>
</reference>
<dbReference type="PRINTS" id="PR01486">
    <property type="entry name" value="PHPHLIPASEA1"/>
</dbReference>
<name>A0ABN1LEB0_9ALTE</name>
<keyword evidence="9" id="KW-0812">Transmembrane</keyword>
<proteinExistence type="inferred from homology"/>
<protein>
    <recommendedName>
        <fullName evidence="7 18">Phospholipase A1</fullName>
        <ecNumber evidence="5 18">3.1.1.32</ecNumber>
        <ecNumber evidence="6 18">3.1.1.4</ecNumber>
    </recommendedName>
    <alternativeName>
        <fullName evidence="18">Phosphatidylcholine 1-acylhydrolase</fullName>
    </alternativeName>
</protein>
<evidence type="ECO:0000256" key="3">
    <source>
        <dbReference type="ARBA" id="ARBA00010525"/>
    </source>
</evidence>
<dbReference type="RefSeq" id="WP_343857161.1">
    <property type="nucleotide sequence ID" value="NZ_BAAAFD010000002.1"/>
</dbReference>
<evidence type="ECO:0000256" key="18">
    <source>
        <dbReference type="RuleBase" id="RU366027"/>
    </source>
</evidence>
<evidence type="ECO:0000256" key="7">
    <source>
        <dbReference type="ARBA" id="ARBA00021726"/>
    </source>
</evidence>
<keyword evidence="15 18" id="KW-0443">Lipid metabolism</keyword>
<dbReference type="EMBL" id="BAAAFD010000002">
    <property type="protein sequence ID" value="GAA0854421.1"/>
    <property type="molecule type" value="Genomic_DNA"/>
</dbReference>
<evidence type="ECO:0000256" key="5">
    <source>
        <dbReference type="ARBA" id="ARBA00013179"/>
    </source>
</evidence>
<organism evidence="19 20">
    <name type="scientific">Aliiglaciecola litoralis</name>
    <dbReference type="NCBI Taxonomy" id="582857"/>
    <lineage>
        <taxon>Bacteria</taxon>
        <taxon>Pseudomonadati</taxon>
        <taxon>Pseudomonadota</taxon>
        <taxon>Gammaproteobacteria</taxon>
        <taxon>Alteromonadales</taxon>
        <taxon>Alteromonadaceae</taxon>
        <taxon>Aliiglaciecola</taxon>
    </lineage>
</organism>
<comment type="function">
    <text evidence="18">Hydrolysis of phosphatidylcholine with phospholipase A2 (EC 3.1.1.4) and phospholipase A1 (EC 3.1.1.32) activities.</text>
</comment>
<keyword evidence="20" id="KW-1185">Reference proteome</keyword>
<evidence type="ECO:0000256" key="2">
    <source>
        <dbReference type="ARBA" id="ARBA00001604"/>
    </source>
</evidence>
<keyword evidence="16" id="KW-0472">Membrane</keyword>
<comment type="catalytic activity">
    <reaction evidence="2 18">
        <text>a 1,2-diacyl-sn-glycero-3-phosphocholine + H2O = a 1-acyl-sn-glycero-3-phosphocholine + a fatty acid + H(+)</text>
        <dbReference type="Rhea" id="RHEA:15801"/>
        <dbReference type="ChEBI" id="CHEBI:15377"/>
        <dbReference type="ChEBI" id="CHEBI:15378"/>
        <dbReference type="ChEBI" id="CHEBI:28868"/>
        <dbReference type="ChEBI" id="CHEBI:57643"/>
        <dbReference type="ChEBI" id="CHEBI:58168"/>
        <dbReference type="EC" id="3.1.1.4"/>
    </reaction>
</comment>
<evidence type="ECO:0000256" key="13">
    <source>
        <dbReference type="ARBA" id="ARBA00022837"/>
    </source>
</evidence>
<evidence type="ECO:0000256" key="9">
    <source>
        <dbReference type="ARBA" id="ARBA00022692"/>
    </source>
</evidence>
<dbReference type="PANTHER" id="PTHR40457:SF1">
    <property type="entry name" value="PHOSPHOLIPASE A1"/>
    <property type="match status" value="1"/>
</dbReference>
<gene>
    <name evidence="19" type="ORF">GCM10009114_10070</name>
</gene>
<dbReference type="SUPFAM" id="SSF56931">
    <property type="entry name" value="Outer membrane phospholipase A (OMPLA)"/>
    <property type="match status" value="1"/>
</dbReference>
<comment type="caution">
    <text evidence="19">The sequence shown here is derived from an EMBL/GenBank/DDBJ whole genome shotgun (WGS) entry which is preliminary data.</text>
</comment>
<evidence type="ECO:0000256" key="12">
    <source>
        <dbReference type="ARBA" id="ARBA00022801"/>
    </source>
</evidence>
<dbReference type="InterPro" id="IPR036541">
    <property type="entry name" value="PLipase_A1_sf"/>
</dbReference>
<comment type="cofactor">
    <cofactor evidence="18">
        <name>Ca(2+)</name>
        <dbReference type="ChEBI" id="CHEBI:29108"/>
    </cofactor>
    <text evidence="18">Binds 1 Ca(2+) ion per monomer. In the dimeric form the Ca(2+) is bound by different amino acids with binding of each Ca(2+) shared with ligands coming from each monomer. The Ca(2+) ion may have a role in catalysis.</text>
</comment>
<comment type="subcellular location">
    <subcellularLocation>
        <location evidence="18">Cell outer membrane</location>
        <topology evidence="18">Multi-pass membrane protein</topology>
    </subcellularLocation>
    <text evidence="18">One of the very few enzymes located there.</text>
</comment>
<sequence length="318" mass="36570">MLLNYVRSGVQQTFGYGVAIFLLISYSVSAQQVNEKAAVSQEQPPEKDNKAYSILYQRQTSDSEALKNLYSISQHRLNYILPVSYVSDLNPADVTELDQQNIDNFEAKYQLSVKLPIYLKDDSVSGLYMGFTAVSFWQVYNSQASKPFRETNYEPEIFYSWQTNYQFLGIEFNQAQVGFNHQSNGQSGAKSRSWNRLFASALFSDEDSIYYLKTWYRIKEEVKKTPTSATGDDNPDITGFLGHFELGYGKKVGNFNILTLLRNNLKSDNKGSIELHLAYPINKRYDFVLQYFNGYGDSLIDYNHHQQRISMGVQLKFL</sequence>
<keyword evidence="12 18" id="KW-0378">Hydrolase</keyword>
<evidence type="ECO:0000313" key="20">
    <source>
        <dbReference type="Proteomes" id="UP001500359"/>
    </source>
</evidence>
<keyword evidence="17 18" id="KW-0998">Cell outer membrane</keyword>
<comment type="similarity">
    <text evidence="3 18">Belongs to the phospholipase A1 family.</text>
</comment>
<dbReference type="InterPro" id="IPR003187">
    <property type="entry name" value="PLipase_A1"/>
</dbReference>
<comment type="subunit">
    <text evidence="4 18">Homodimer; dimerization is reversible, and the dimeric form is the active one.</text>
</comment>
<dbReference type="EC" id="3.1.1.32" evidence="5 18"/>
<keyword evidence="11" id="KW-0732">Signal</keyword>
<evidence type="ECO:0000256" key="14">
    <source>
        <dbReference type="ARBA" id="ARBA00022963"/>
    </source>
</evidence>
<evidence type="ECO:0000256" key="17">
    <source>
        <dbReference type="ARBA" id="ARBA00023237"/>
    </source>
</evidence>
<evidence type="ECO:0000256" key="11">
    <source>
        <dbReference type="ARBA" id="ARBA00022729"/>
    </source>
</evidence>
<dbReference type="PANTHER" id="PTHR40457">
    <property type="entry name" value="PHOSPHOLIPASE A1"/>
    <property type="match status" value="1"/>
</dbReference>
<dbReference type="Pfam" id="PF02253">
    <property type="entry name" value="PLA1"/>
    <property type="match status" value="1"/>
</dbReference>
<dbReference type="Proteomes" id="UP001500359">
    <property type="component" value="Unassembled WGS sequence"/>
</dbReference>
<keyword evidence="14 18" id="KW-0442">Lipid degradation</keyword>
<evidence type="ECO:0000256" key="4">
    <source>
        <dbReference type="ARBA" id="ARBA00011702"/>
    </source>
</evidence>
<evidence type="ECO:0000256" key="1">
    <source>
        <dbReference type="ARBA" id="ARBA00000111"/>
    </source>
</evidence>
<accession>A0ABN1LEB0</accession>
<evidence type="ECO:0000256" key="10">
    <source>
        <dbReference type="ARBA" id="ARBA00022723"/>
    </source>
</evidence>
<evidence type="ECO:0000256" key="6">
    <source>
        <dbReference type="ARBA" id="ARBA00013278"/>
    </source>
</evidence>
<evidence type="ECO:0000313" key="19">
    <source>
        <dbReference type="EMBL" id="GAA0854421.1"/>
    </source>
</evidence>
<dbReference type="EC" id="3.1.1.4" evidence="6 18"/>
<evidence type="ECO:0000256" key="16">
    <source>
        <dbReference type="ARBA" id="ARBA00023136"/>
    </source>
</evidence>
<comment type="catalytic activity">
    <reaction evidence="1 18">
        <text>a 1,2-diacyl-sn-glycero-3-phosphocholine + H2O = a 2-acyl-sn-glycero-3-phosphocholine + a fatty acid + H(+)</text>
        <dbReference type="Rhea" id="RHEA:18689"/>
        <dbReference type="ChEBI" id="CHEBI:15377"/>
        <dbReference type="ChEBI" id="CHEBI:15378"/>
        <dbReference type="ChEBI" id="CHEBI:28868"/>
        <dbReference type="ChEBI" id="CHEBI:57643"/>
        <dbReference type="ChEBI" id="CHEBI:57875"/>
        <dbReference type="EC" id="3.1.1.32"/>
    </reaction>
</comment>
<dbReference type="Gene3D" id="2.40.230.10">
    <property type="entry name" value="Phospholipase A1"/>
    <property type="match status" value="1"/>
</dbReference>
<keyword evidence="8" id="KW-1134">Transmembrane beta strand</keyword>
<keyword evidence="13 18" id="KW-0106">Calcium</keyword>
<keyword evidence="10 18" id="KW-0479">Metal-binding</keyword>
<evidence type="ECO:0000256" key="15">
    <source>
        <dbReference type="ARBA" id="ARBA00023098"/>
    </source>
</evidence>
<evidence type="ECO:0000256" key="8">
    <source>
        <dbReference type="ARBA" id="ARBA00022452"/>
    </source>
</evidence>